<proteinExistence type="predicted"/>
<keyword evidence="1" id="KW-0472">Membrane</keyword>
<keyword evidence="2" id="KW-0732">Signal</keyword>
<reference evidence="3" key="1">
    <citation type="journal article" date="2018" name="PLoS Negl. Trop. Dis.">
        <title>Sialome diversity of ticks revealed by RNAseq of single tick salivary glands.</title>
        <authorList>
            <person name="Perner J."/>
            <person name="Kropackova S."/>
            <person name="Kopacek P."/>
            <person name="Ribeiro J.M."/>
        </authorList>
    </citation>
    <scope>NUCLEOTIDE SEQUENCE</scope>
    <source>
        <strain evidence="3">Siblings of single egg batch collected in Ceske Budejovice</strain>
        <tissue evidence="3">Salivary glands</tissue>
    </source>
</reference>
<accession>A0A147BDB7</accession>
<keyword evidence="1" id="KW-1133">Transmembrane helix</keyword>
<feature type="signal peptide" evidence="2">
    <location>
        <begin position="1"/>
        <end position="25"/>
    </location>
</feature>
<dbReference type="EMBL" id="GEGO01006634">
    <property type="protein sequence ID" value="JAR88770.1"/>
    <property type="molecule type" value="Transcribed_RNA"/>
</dbReference>
<evidence type="ECO:0000256" key="1">
    <source>
        <dbReference type="SAM" id="Phobius"/>
    </source>
</evidence>
<sequence>MVANTNLMRFTLYIIIFFVRRAAYQKPTDTEPVHFSVLKSSQTYIVLGEGNPITSKLFLWINLRNILRVPRRLTNGAFLPEVFHVAAFIFVIYGLA</sequence>
<feature type="transmembrane region" description="Helical" evidence="1">
    <location>
        <begin position="75"/>
        <end position="95"/>
    </location>
</feature>
<organism evidence="3">
    <name type="scientific">Ixodes ricinus</name>
    <name type="common">Common tick</name>
    <name type="synonym">Acarus ricinus</name>
    <dbReference type="NCBI Taxonomy" id="34613"/>
    <lineage>
        <taxon>Eukaryota</taxon>
        <taxon>Metazoa</taxon>
        <taxon>Ecdysozoa</taxon>
        <taxon>Arthropoda</taxon>
        <taxon>Chelicerata</taxon>
        <taxon>Arachnida</taxon>
        <taxon>Acari</taxon>
        <taxon>Parasitiformes</taxon>
        <taxon>Ixodida</taxon>
        <taxon>Ixodoidea</taxon>
        <taxon>Ixodidae</taxon>
        <taxon>Ixodinae</taxon>
        <taxon>Ixodes</taxon>
    </lineage>
</organism>
<dbReference type="AlphaFoldDB" id="A0A147BDB7"/>
<name>A0A147BDB7_IXORI</name>
<feature type="chain" id="PRO_5007542022" description="Secreted protein" evidence="2">
    <location>
        <begin position="26"/>
        <end position="96"/>
    </location>
</feature>
<evidence type="ECO:0000313" key="3">
    <source>
        <dbReference type="EMBL" id="JAR88770.1"/>
    </source>
</evidence>
<keyword evidence="1" id="KW-0812">Transmembrane</keyword>
<protein>
    <recommendedName>
        <fullName evidence="4">Secreted protein</fullName>
    </recommendedName>
</protein>
<evidence type="ECO:0008006" key="4">
    <source>
        <dbReference type="Google" id="ProtNLM"/>
    </source>
</evidence>
<evidence type="ECO:0000256" key="2">
    <source>
        <dbReference type="SAM" id="SignalP"/>
    </source>
</evidence>